<keyword evidence="3" id="KW-1185">Reference proteome</keyword>
<evidence type="ECO:0000313" key="3">
    <source>
        <dbReference type="Proteomes" id="UP000001861"/>
    </source>
</evidence>
<protein>
    <submittedName>
        <fullName evidence="2">Uncharacterized protein</fullName>
    </submittedName>
</protein>
<sequence length="100" mass="11175">MISSCSSSNPISGSSLERMASPTRSPSTRNNWPIHPCPPPISSRLVALPVCSATKSKKPSPTWKRPFNSRKTMPKPWLHLWLQVALVLSRRMKQRNNGVV</sequence>
<dbReference type="RefSeq" id="XP_001831296.2">
    <property type="nucleotide sequence ID" value="XM_001831244.2"/>
</dbReference>
<gene>
    <name evidence="2" type="ORF">CC1G_00843</name>
</gene>
<accession>A8N8W8</accession>
<evidence type="ECO:0000256" key="1">
    <source>
        <dbReference type="SAM" id="MobiDB-lite"/>
    </source>
</evidence>
<dbReference type="HOGENOM" id="CLU_2305935_0_0_1"/>
<evidence type="ECO:0000313" key="2">
    <source>
        <dbReference type="EMBL" id="EAU90459.2"/>
    </source>
</evidence>
<reference evidence="2 3" key="1">
    <citation type="journal article" date="2010" name="Proc. Natl. Acad. Sci. U.S.A.">
        <title>Insights into evolution of multicellular fungi from the assembled chromosomes of the mushroom Coprinopsis cinerea (Coprinus cinereus).</title>
        <authorList>
            <person name="Stajich J.E."/>
            <person name="Wilke S.K."/>
            <person name="Ahren D."/>
            <person name="Au C.H."/>
            <person name="Birren B.W."/>
            <person name="Borodovsky M."/>
            <person name="Burns C."/>
            <person name="Canback B."/>
            <person name="Casselton L.A."/>
            <person name="Cheng C.K."/>
            <person name="Deng J."/>
            <person name="Dietrich F.S."/>
            <person name="Fargo D.C."/>
            <person name="Farman M.L."/>
            <person name="Gathman A.C."/>
            <person name="Goldberg J."/>
            <person name="Guigo R."/>
            <person name="Hoegger P.J."/>
            <person name="Hooker J.B."/>
            <person name="Huggins A."/>
            <person name="James T.Y."/>
            <person name="Kamada T."/>
            <person name="Kilaru S."/>
            <person name="Kodira C."/>
            <person name="Kues U."/>
            <person name="Kupfer D."/>
            <person name="Kwan H.S."/>
            <person name="Lomsadze A."/>
            <person name="Li W."/>
            <person name="Lilly W.W."/>
            <person name="Ma L.J."/>
            <person name="Mackey A.J."/>
            <person name="Manning G."/>
            <person name="Martin F."/>
            <person name="Muraguchi H."/>
            <person name="Natvig D.O."/>
            <person name="Palmerini H."/>
            <person name="Ramesh M.A."/>
            <person name="Rehmeyer C.J."/>
            <person name="Roe B.A."/>
            <person name="Shenoy N."/>
            <person name="Stanke M."/>
            <person name="Ter-Hovhannisyan V."/>
            <person name="Tunlid A."/>
            <person name="Velagapudi R."/>
            <person name="Vision T.J."/>
            <person name="Zeng Q."/>
            <person name="Zolan M.E."/>
            <person name="Pukkila P.J."/>
        </authorList>
    </citation>
    <scope>NUCLEOTIDE SEQUENCE [LARGE SCALE GENOMIC DNA]</scope>
    <source>
        <strain evidence="3">Okayama-7 / 130 / ATCC MYA-4618 / FGSC 9003</strain>
    </source>
</reference>
<feature type="compositionally biased region" description="Low complexity" evidence="1">
    <location>
        <begin position="1"/>
        <end position="15"/>
    </location>
</feature>
<proteinExistence type="predicted"/>
<organism evidence="2 3">
    <name type="scientific">Coprinopsis cinerea (strain Okayama-7 / 130 / ATCC MYA-4618 / FGSC 9003)</name>
    <name type="common">Inky cap fungus</name>
    <name type="synonym">Hormographiella aspergillata</name>
    <dbReference type="NCBI Taxonomy" id="240176"/>
    <lineage>
        <taxon>Eukaryota</taxon>
        <taxon>Fungi</taxon>
        <taxon>Dikarya</taxon>
        <taxon>Basidiomycota</taxon>
        <taxon>Agaricomycotina</taxon>
        <taxon>Agaricomycetes</taxon>
        <taxon>Agaricomycetidae</taxon>
        <taxon>Agaricales</taxon>
        <taxon>Agaricineae</taxon>
        <taxon>Psathyrellaceae</taxon>
        <taxon>Coprinopsis</taxon>
    </lineage>
</organism>
<feature type="compositionally biased region" description="Polar residues" evidence="1">
    <location>
        <begin position="22"/>
        <end position="31"/>
    </location>
</feature>
<dbReference type="KEGG" id="cci:CC1G_00843"/>
<dbReference type="VEuPathDB" id="FungiDB:CC1G_00843"/>
<dbReference type="GeneID" id="6007765"/>
<dbReference type="AlphaFoldDB" id="A8N8W8"/>
<name>A8N8W8_COPC7</name>
<dbReference type="InParanoid" id="A8N8W8"/>
<dbReference type="EMBL" id="AACS02000007">
    <property type="protein sequence ID" value="EAU90459.2"/>
    <property type="molecule type" value="Genomic_DNA"/>
</dbReference>
<feature type="region of interest" description="Disordered" evidence="1">
    <location>
        <begin position="1"/>
        <end position="36"/>
    </location>
</feature>
<comment type="caution">
    <text evidence="2">The sequence shown here is derived from an EMBL/GenBank/DDBJ whole genome shotgun (WGS) entry which is preliminary data.</text>
</comment>
<dbReference type="Proteomes" id="UP000001861">
    <property type="component" value="Unassembled WGS sequence"/>
</dbReference>